<dbReference type="SMART" id="SM00842">
    <property type="entry name" value="FtsA"/>
    <property type="match status" value="1"/>
</dbReference>
<dbReference type="SUPFAM" id="SSF53067">
    <property type="entry name" value="Actin-like ATPase domain"/>
    <property type="match status" value="2"/>
</dbReference>
<dbReference type="PIRSF" id="PIRSF003101">
    <property type="entry name" value="FtsA"/>
    <property type="match status" value="1"/>
</dbReference>
<dbReference type="EMBL" id="PVNS01000009">
    <property type="protein sequence ID" value="PRO65312.1"/>
    <property type="molecule type" value="Genomic_DNA"/>
</dbReference>
<dbReference type="FunFam" id="3.30.1490.110:FF:000003">
    <property type="entry name" value="Cell division protein FtsA"/>
    <property type="match status" value="1"/>
</dbReference>
<feature type="region of interest" description="Disordered" evidence="7">
    <location>
        <begin position="385"/>
        <end position="422"/>
    </location>
</feature>
<evidence type="ECO:0000256" key="7">
    <source>
        <dbReference type="SAM" id="MobiDB-lite"/>
    </source>
</evidence>
<dbReference type="InterPro" id="IPR020823">
    <property type="entry name" value="Cell_div_FtsA"/>
</dbReference>
<dbReference type="Pfam" id="PF02491">
    <property type="entry name" value="SHS2_FTSA"/>
    <property type="match status" value="1"/>
</dbReference>
<organism evidence="9 10">
    <name type="scientific">Alkalicoccus urumqiensis</name>
    <name type="common">Bacillus urumqiensis</name>
    <dbReference type="NCBI Taxonomy" id="1548213"/>
    <lineage>
        <taxon>Bacteria</taxon>
        <taxon>Bacillati</taxon>
        <taxon>Bacillota</taxon>
        <taxon>Bacilli</taxon>
        <taxon>Bacillales</taxon>
        <taxon>Bacillaceae</taxon>
        <taxon>Alkalicoccus</taxon>
    </lineage>
</organism>
<keyword evidence="3 5" id="KW-0472">Membrane</keyword>
<dbReference type="PANTHER" id="PTHR32432:SF4">
    <property type="entry name" value="CELL DIVISION PROTEIN FTSA"/>
    <property type="match status" value="1"/>
</dbReference>
<evidence type="ECO:0000256" key="5">
    <source>
        <dbReference type="HAMAP-Rule" id="MF_02033"/>
    </source>
</evidence>
<comment type="caution">
    <text evidence="9">The sequence shown here is derived from an EMBL/GenBank/DDBJ whole genome shotgun (WGS) entry which is preliminary data.</text>
</comment>
<protein>
    <recommendedName>
        <fullName evidence="5 6">Cell division protein FtsA</fullName>
    </recommendedName>
</protein>
<dbReference type="NCBIfam" id="TIGR01174">
    <property type="entry name" value="ftsA"/>
    <property type="match status" value="1"/>
</dbReference>
<keyword evidence="4 5" id="KW-0131">Cell cycle</keyword>
<dbReference type="GO" id="GO:0009898">
    <property type="term" value="C:cytoplasmic side of plasma membrane"/>
    <property type="evidence" value="ECO:0007669"/>
    <property type="project" value="UniProtKB-UniRule"/>
</dbReference>
<keyword evidence="10" id="KW-1185">Reference proteome</keyword>
<comment type="function">
    <text evidence="5 6">Cell division protein that is involved in the assembly of the Z ring. May serve as a membrane anchor for the Z ring.</text>
</comment>
<evidence type="ECO:0000256" key="6">
    <source>
        <dbReference type="PIRNR" id="PIRNR003101"/>
    </source>
</evidence>
<dbReference type="GO" id="GO:0043093">
    <property type="term" value="P:FtsZ-dependent cytokinesis"/>
    <property type="evidence" value="ECO:0007669"/>
    <property type="project" value="UniProtKB-UniRule"/>
</dbReference>
<dbReference type="OrthoDB" id="9768127at2"/>
<dbReference type="AlphaFoldDB" id="A0A2P6MG85"/>
<evidence type="ECO:0000313" key="9">
    <source>
        <dbReference type="EMBL" id="PRO65312.1"/>
    </source>
</evidence>
<evidence type="ECO:0000256" key="4">
    <source>
        <dbReference type="ARBA" id="ARBA00023306"/>
    </source>
</evidence>
<sequence>MNYEQTYVTLDIGTSSVRIVIGEISSGSMNIIGVSEVASEGLKKGAIVDIDDTVQSIRRAVEKAEQMIGMEIKSVIVGITGNHIQLQSCHGVVAVSSSDREIGDEDVTRVIDAAQVMSIPPDREIIDVIPRQFVVDGLEEITDPRGMIGVRLEMEGTIITGSKTIVHNLLRCVEKAGLQTADVVLQPLAAGSIALSKDERGLGVALVDIGGGATTISLFENGFLQSVKQIPIGGSHITNDISIGLRTSTDEAEKVKVEFGNALVEDASDEELFEVSEIGSDQRQEFSQWQLANIIEARVAEIGTLIRQELSRMGWKSLPGGCVLTGGTANIPGVLEVLKDELDENVRISVPDYIGAREPQFTNGVGLISFAYRNAKIQGKPLDAGLDQERREAPAEKEMQPAGGRTKPKEKSGDSPGLKQKMSKMFKSFLE</sequence>
<evidence type="ECO:0000256" key="1">
    <source>
        <dbReference type="ARBA" id="ARBA00022475"/>
    </source>
</evidence>
<dbReference type="HAMAP" id="MF_02033">
    <property type="entry name" value="FtsA"/>
    <property type="match status" value="1"/>
</dbReference>
<evidence type="ECO:0000256" key="3">
    <source>
        <dbReference type="ARBA" id="ARBA00023136"/>
    </source>
</evidence>
<evidence type="ECO:0000313" key="10">
    <source>
        <dbReference type="Proteomes" id="UP000243650"/>
    </source>
</evidence>
<dbReference type="RefSeq" id="WP_105959512.1">
    <property type="nucleotide sequence ID" value="NZ_PVNS01000009.1"/>
</dbReference>
<dbReference type="InterPro" id="IPR043129">
    <property type="entry name" value="ATPase_NBD"/>
</dbReference>
<dbReference type="GO" id="GO:0032153">
    <property type="term" value="C:cell division site"/>
    <property type="evidence" value="ECO:0007669"/>
    <property type="project" value="UniProtKB-UniRule"/>
</dbReference>
<keyword evidence="1 5" id="KW-1003">Cell membrane</keyword>
<proteinExistence type="inferred from homology"/>
<gene>
    <name evidence="5 9" type="primary">ftsA</name>
    <name evidence="9" type="ORF">C6I21_10960</name>
</gene>
<evidence type="ECO:0000256" key="2">
    <source>
        <dbReference type="ARBA" id="ARBA00022618"/>
    </source>
</evidence>
<comment type="subunit">
    <text evidence="5">Self-interacts. Interacts with FtsZ.</text>
</comment>
<dbReference type="Gene3D" id="3.30.420.40">
    <property type="match status" value="2"/>
</dbReference>
<dbReference type="InterPro" id="IPR050696">
    <property type="entry name" value="FtsA/MreB"/>
</dbReference>
<comment type="subcellular location">
    <subcellularLocation>
        <location evidence="5">Cell membrane</location>
        <topology evidence="5">Peripheral membrane protein</topology>
        <orientation evidence="5">Cytoplasmic side</orientation>
    </subcellularLocation>
    <text evidence="5">Localizes to the Z ring in an FtsZ-dependent manner. Targeted to the membrane through a conserved C-terminal amphipathic helix.</text>
</comment>
<evidence type="ECO:0000259" key="8">
    <source>
        <dbReference type="SMART" id="SM00842"/>
    </source>
</evidence>
<name>A0A2P6MG85_ALKUR</name>
<dbReference type="CDD" id="cd24048">
    <property type="entry name" value="ASKHA_NBD_FtsA"/>
    <property type="match status" value="1"/>
</dbReference>
<feature type="compositionally biased region" description="Basic and acidic residues" evidence="7">
    <location>
        <begin position="387"/>
        <end position="399"/>
    </location>
</feature>
<accession>A0A2P6MG85</accession>
<feature type="domain" description="SHS2" evidence="8">
    <location>
        <begin position="7"/>
        <end position="194"/>
    </location>
</feature>
<dbReference type="Pfam" id="PF14450">
    <property type="entry name" value="FtsA"/>
    <property type="match status" value="1"/>
</dbReference>
<comment type="similarity">
    <text evidence="5 6">Belongs to the FtsA/MreB family.</text>
</comment>
<dbReference type="PANTHER" id="PTHR32432">
    <property type="entry name" value="CELL DIVISION PROTEIN FTSA-RELATED"/>
    <property type="match status" value="1"/>
</dbReference>
<dbReference type="InterPro" id="IPR003494">
    <property type="entry name" value="SHS2_FtsA"/>
</dbReference>
<keyword evidence="2 5" id="KW-0132">Cell division</keyword>
<reference evidence="9 10" key="1">
    <citation type="submission" date="2018-03" db="EMBL/GenBank/DDBJ databases">
        <title>Bacillus urumqiensis sp. nov., a moderately haloalkaliphilic bacterium isolated from a salt lake.</title>
        <authorList>
            <person name="Zhao B."/>
            <person name="Liao Z."/>
        </authorList>
    </citation>
    <scope>NUCLEOTIDE SEQUENCE [LARGE SCALE GENOMIC DNA]</scope>
    <source>
        <strain evidence="9 10">BZ-SZ-XJ18</strain>
    </source>
</reference>
<dbReference type="Proteomes" id="UP000243650">
    <property type="component" value="Unassembled WGS sequence"/>
</dbReference>